<evidence type="ECO:0000313" key="7">
    <source>
        <dbReference type="EMBL" id="RZI46397.1"/>
    </source>
</evidence>
<keyword evidence="4 6" id="KW-0408">Iron</keyword>
<evidence type="ECO:0000313" key="8">
    <source>
        <dbReference type="Proteomes" id="UP000293550"/>
    </source>
</evidence>
<dbReference type="Proteomes" id="UP000293550">
    <property type="component" value="Unassembled WGS sequence"/>
</dbReference>
<dbReference type="GO" id="GO:0016226">
    <property type="term" value="P:iron-sulfur cluster assembly"/>
    <property type="evidence" value="ECO:0007669"/>
    <property type="project" value="InterPro"/>
</dbReference>
<keyword evidence="3 6" id="KW-0067">ATP-binding</keyword>
<evidence type="ECO:0000256" key="6">
    <source>
        <dbReference type="HAMAP-Rule" id="MF_02040"/>
    </source>
</evidence>
<dbReference type="InterPro" id="IPR033756">
    <property type="entry name" value="YlxH/NBP35"/>
</dbReference>
<dbReference type="AlphaFoldDB" id="A0A4V2DZV7"/>
<dbReference type="InterPro" id="IPR027417">
    <property type="entry name" value="P-loop_NTPase"/>
</dbReference>
<evidence type="ECO:0000256" key="4">
    <source>
        <dbReference type="ARBA" id="ARBA00023004"/>
    </source>
</evidence>
<accession>A0A4V2DZV7</accession>
<evidence type="ECO:0000256" key="2">
    <source>
        <dbReference type="ARBA" id="ARBA00022741"/>
    </source>
</evidence>
<dbReference type="RefSeq" id="WP_130153505.1">
    <property type="nucleotide sequence ID" value="NZ_SCFB01000004.1"/>
</dbReference>
<dbReference type="Pfam" id="PF10609">
    <property type="entry name" value="ParA"/>
    <property type="match status" value="1"/>
</dbReference>
<keyword evidence="1 6" id="KW-0479">Metal-binding</keyword>
<sequence>MNKQQKLLNVNAIVAIASGKGGVGKSTTAVNLAVSMANRGLNVGLLDADIYGPSLPRMMGVNQKPELTDDKKLIPLVAYGVSCLSIGFLVPEESPAIWRGPMVQSALKQLLHGAAWGFHHDKGLDILVVDMPPGTGDAHLTLVQQVHLNGAIIVSTSQDVALIDARKGLAMFQRVNVPILGLIENMSQFSCPRCGHASSIFGHGAVKADAEKFNVPFLGEIPIDLALRESGDEGRPITALDPDSPISRIYSHIGEKVIVGG</sequence>
<name>A0A4V2DZV7_9PROT</name>
<dbReference type="SUPFAM" id="SSF52540">
    <property type="entry name" value="P-loop containing nucleoside triphosphate hydrolases"/>
    <property type="match status" value="1"/>
</dbReference>
<dbReference type="PANTHER" id="PTHR42961:SF2">
    <property type="entry name" value="IRON-SULFUR PROTEIN NUBPL"/>
    <property type="match status" value="1"/>
</dbReference>
<protein>
    <recommendedName>
        <fullName evidence="6">Iron-sulfur cluster carrier protein</fullName>
    </recommendedName>
</protein>
<proteinExistence type="inferred from homology"/>
<dbReference type="PANTHER" id="PTHR42961">
    <property type="entry name" value="IRON-SULFUR PROTEIN NUBPL"/>
    <property type="match status" value="1"/>
</dbReference>
<evidence type="ECO:0000256" key="3">
    <source>
        <dbReference type="ARBA" id="ARBA00022840"/>
    </source>
</evidence>
<dbReference type="GO" id="GO:0016887">
    <property type="term" value="F:ATP hydrolysis activity"/>
    <property type="evidence" value="ECO:0007669"/>
    <property type="project" value="UniProtKB-UniRule"/>
</dbReference>
<dbReference type="OrthoDB" id="9809679at2"/>
<dbReference type="HAMAP" id="MF_02040">
    <property type="entry name" value="Mrp_NBP35"/>
    <property type="match status" value="1"/>
</dbReference>
<keyword evidence="2 6" id="KW-0547">Nucleotide-binding</keyword>
<dbReference type="InterPro" id="IPR019591">
    <property type="entry name" value="Mrp/NBP35_ATP-bd"/>
</dbReference>
<dbReference type="GO" id="GO:0046872">
    <property type="term" value="F:metal ion binding"/>
    <property type="evidence" value="ECO:0007669"/>
    <property type="project" value="UniProtKB-KW"/>
</dbReference>
<comment type="function">
    <text evidence="6">Binds and transfers iron-sulfur (Fe-S) clusters to target apoproteins. Can hydrolyze ATP.</text>
</comment>
<comment type="subunit">
    <text evidence="6">Homodimer.</text>
</comment>
<dbReference type="EMBL" id="SCFB01000004">
    <property type="protein sequence ID" value="RZI46397.1"/>
    <property type="molecule type" value="Genomic_DNA"/>
</dbReference>
<gene>
    <name evidence="7" type="ORF">EQU50_02055</name>
</gene>
<keyword evidence="5 6" id="KW-0411">Iron-sulfur</keyword>
<organism evidence="7 8">
    <name type="scientific">Candidatus Finniella inopinata</name>
    <dbReference type="NCBI Taxonomy" id="1696036"/>
    <lineage>
        <taxon>Bacteria</taxon>
        <taxon>Pseudomonadati</taxon>
        <taxon>Pseudomonadota</taxon>
        <taxon>Alphaproteobacteria</taxon>
        <taxon>Holosporales</taxon>
        <taxon>Candidatus Paracaedibacteraceae</taxon>
        <taxon>Candidatus Finniella</taxon>
    </lineage>
</organism>
<reference evidence="7 8" key="1">
    <citation type="submission" date="2018-10" db="EMBL/GenBank/DDBJ databases">
        <title>An updated phylogeny of the Alphaproteobacteria reveals that the parasitic Rickettsiales and Holosporales have independent origins.</title>
        <authorList>
            <person name="Munoz-Gomez S.A."/>
            <person name="Hess S."/>
            <person name="Burger G."/>
            <person name="Lang B.F."/>
            <person name="Susko E."/>
            <person name="Slamovits C.H."/>
            <person name="Roger A.J."/>
        </authorList>
    </citation>
    <scope>NUCLEOTIDE SEQUENCE [LARGE SCALE GENOMIC DNA]</scope>
    <source>
        <strain evidence="7">HOLO01</strain>
    </source>
</reference>
<evidence type="ECO:0000256" key="5">
    <source>
        <dbReference type="ARBA" id="ARBA00023014"/>
    </source>
</evidence>
<dbReference type="InterPro" id="IPR044304">
    <property type="entry name" value="NUBPL-like"/>
</dbReference>
<dbReference type="GO" id="GO:0005524">
    <property type="term" value="F:ATP binding"/>
    <property type="evidence" value="ECO:0007669"/>
    <property type="project" value="UniProtKB-UniRule"/>
</dbReference>
<comment type="similarity">
    <text evidence="6">Belongs to the Mrp/NBP35 ATP-binding proteins family.</text>
</comment>
<dbReference type="FunFam" id="3.40.50.300:FF:001278">
    <property type="entry name" value="Iron-sulfur cluster carrier protein"/>
    <property type="match status" value="1"/>
</dbReference>
<feature type="binding site" evidence="6">
    <location>
        <begin position="19"/>
        <end position="26"/>
    </location>
    <ligand>
        <name>ATP</name>
        <dbReference type="ChEBI" id="CHEBI:30616"/>
    </ligand>
</feature>
<comment type="caution">
    <text evidence="7">The sequence shown here is derived from an EMBL/GenBank/DDBJ whole genome shotgun (WGS) entry which is preliminary data.</text>
</comment>
<dbReference type="GO" id="GO:0051539">
    <property type="term" value="F:4 iron, 4 sulfur cluster binding"/>
    <property type="evidence" value="ECO:0007669"/>
    <property type="project" value="TreeGrafter"/>
</dbReference>
<dbReference type="CDD" id="cd02037">
    <property type="entry name" value="Mrp_NBP35"/>
    <property type="match status" value="1"/>
</dbReference>
<keyword evidence="8" id="KW-1185">Reference proteome</keyword>
<keyword evidence="6" id="KW-0378">Hydrolase</keyword>
<dbReference type="Gene3D" id="3.40.50.300">
    <property type="entry name" value="P-loop containing nucleotide triphosphate hydrolases"/>
    <property type="match status" value="1"/>
</dbReference>
<evidence type="ECO:0000256" key="1">
    <source>
        <dbReference type="ARBA" id="ARBA00022723"/>
    </source>
</evidence>
<dbReference type="GO" id="GO:0140663">
    <property type="term" value="F:ATP-dependent FeS chaperone activity"/>
    <property type="evidence" value="ECO:0007669"/>
    <property type="project" value="InterPro"/>
</dbReference>